<dbReference type="GO" id="GO:0005576">
    <property type="term" value="C:extracellular region"/>
    <property type="evidence" value="ECO:0007669"/>
    <property type="project" value="UniProtKB-SubCell"/>
</dbReference>
<evidence type="ECO:0000256" key="9">
    <source>
        <dbReference type="ARBA" id="ARBA00023216"/>
    </source>
</evidence>
<reference evidence="15" key="1">
    <citation type="journal article" date="2013" name="Nature">
        <title>The genomes of four tapeworm species reveal adaptations to parasitism.</title>
        <authorList>
            <person name="Tsai I.J."/>
            <person name="Zarowiecki M."/>
            <person name="Holroyd N."/>
            <person name="Garciarrubio A."/>
            <person name="Sanchez-Flores A."/>
            <person name="Brooks K.L."/>
            <person name="Tracey A."/>
            <person name="Bobes R.J."/>
            <person name="Fragoso G."/>
            <person name="Sciutto E."/>
            <person name="Aslett M."/>
            <person name="Beasley H."/>
            <person name="Bennett H.M."/>
            <person name="Cai J."/>
            <person name="Camicia F."/>
            <person name="Clark R."/>
            <person name="Cucher M."/>
            <person name="De Silva N."/>
            <person name="Day T.A."/>
            <person name="Deplazes P."/>
            <person name="Estrada K."/>
            <person name="Fernandez C."/>
            <person name="Holland P.W."/>
            <person name="Hou J."/>
            <person name="Hu S."/>
            <person name="Huckvale T."/>
            <person name="Hung S.S."/>
            <person name="Kamenetzky L."/>
            <person name="Keane J.A."/>
            <person name="Kiss F."/>
            <person name="Koziol U."/>
            <person name="Lambert O."/>
            <person name="Liu K."/>
            <person name="Luo X."/>
            <person name="Luo Y."/>
            <person name="Macchiaroli N."/>
            <person name="Nichol S."/>
            <person name="Paps J."/>
            <person name="Parkinson J."/>
            <person name="Pouchkina-Stantcheva N."/>
            <person name="Riddiford N."/>
            <person name="Rosenzvit M."/>
            <person name="Salinas G."/>
            <person name="Wasmuth J.D."/>
            <person name="Zamanian M."/>
            <person name="Zheng Y."/>
            <person name="Cai X."/>
            <person name="Soberon X."/>
            <person name="Olson P.D."/>
            <person name="Laclette J.P."/>
            <person name="Brehm K."/>
            <person name="Berriman M."/>
            <person name="Garciarrubio A."/>
            <person name="Bobes R.J."/>
            <person name="Fragoso G."/>
            <person name="Sanchez-Flores A."/>
            <person name="Estrada K."/>
            <person name="Cevallos M.A."/>
            <person name="Morett E."/>
            <person name="Gonzalez V."/>
            <person name="Portillo T."/>
            <person name="Ochoa-Leyva A."/>
            <person name="Jose M.V."/>
            <person name="Sciutto E."/>
            <person name="Landa A."/>
            <person name="Jimenez L."/>
            <person name="Valdes V."/>
            <person name="Carrero J.C."/>
            <person name="Larralde C."/>
            <person name="Morales-Montor J."/>
            <person name="Limon-Lason J."/>
            <person name="Soberon X."/>
            <person name="Laclette J.P."/>
        </authorList>
    </citation>
    <scope>NUCLEOTIDE SEQUENCE [LARGE SCALE GENOMIC DNA]</scope>
</reference>
<dbReference type="FunFam" id="1.10.220.10:FF:000002">
    <property type="entry name" value="Annexin"/>
    <property type="match status" value="1"/>
</dbReference>
<dbReference type="GO" id="GO:0012506">
    <property type="term" value="C:vesicle membrane"/>
    <property type="evidence" value="ECO:0007669"/>
    <property type="project" value="TreeGrafter"/>
</dbReference>
<dbReference type="OMA" id="NEIIAGC"/>
<dbReference type="OrthoDB" id="37886at2759"/>
<dbReference type="GO" id="GO:0001786">
    <property type="term" value="F:phosphatidylserine binding"/>
    <property type="evidence" value="ECO:0007669"/>
    <property type="project" value="TreeGrafter"/>
</dbReference>
<comment type="subcellular location">
    <subcellularLocation>
        <location evidence="1">Host cell</location>
    </subcellularLocation>
    <subcellularLocation>
        <location evidence="2">Secreted</location>
        <location evidence="2">Extracellular exosome</location>
    </subcellularLocation>
    <subcellularLocation>
        <location evidence="12">Tegument</location>
    </subcellularLocation>
</comment>
<comment type="domain">
    <text evidence="14">A pair of annexin repeats may form one binding site for calcium and phospholipid.</text>
</comment>
<reference evidence="15" key="2">
    <citation type="submission" date="2015-11" db="EMBL/GenBank/DDBJ databases">
        <authorList>
            <person name="Zhang Y."/>
            <person name="Guo Z."/>
        </authorList>
    </citation>
    <scope>NUCLEOTIDE SEQUENCE</scope>
</reference>
<dbReference type="InterPro" id="IPR001464">
    <property type="entry name" value="Annexin"/>
</dbReference>
<evidence type="ECO:0000256" key="7">
    <source>
        <dbReference type="ARBA" id="ARBA00022737"/>
    </source>
</evidence>
<keyword evidence="6" id="KW-0479">Metal-binding</keyword>
<keyword evidence="7 14" id="KW-0677">Repeat</keyword>
<proteinExistence type="inferred from homology"/>
<evidence type="ECO:0000256" key="14">
    <source>
        <dbReference type="RuleBase" id="RU003540"/>
    </source>
</evidence>
<keyword evidence="5" id="KW-0964">Secreted</keyword>
<comment type="subunit">
    <text evidence="4">Homodimer.</text>
</comment>
<dbReference type="STRING" id="6211.A0A068YE52"/>
<dbReference type="eggNOG" id="KOG0819">
    <property type="taxonomic scope" value="Eukaryota"/>
</dbReference>
<dbReference type="PROSITE" id="PS51897">
    <property type="entry name" value="ANNEXIN_2"/>
    <property type="match status" value="4"/>
</dbReference>
<dbReference type="PRINTS" id="PR00196">
    <property type="entry name" value="ANNEXIN"/>
</dbReference>
<protein>
    <recommendedName>
        <fullName evidence="13 14">Annexin</fullName>
    </recommendedName>
</protein>
<keyword evidence="16" id="KW-1185">Reference proteome</keyword>
<organism evidence="15 16">
    <name type="scientific">Echinococcus multilocularis</name>
    <name type="common">Fox tapeworm</name>
    <dbReference type="NCBI Taxonomy" id="6211"/>
    <lineage>
        <taxon>Eukaryota</taxon>
        <taxon>Metazoa</taxon>
        <taxon>Spiralia</taxon>
        <taxon>Lophotrochozoa</taxon>
        <taxon>Platyhelminthes</taxon>
        <taxon>Cestoda</taxon>
        <taxon>Eucestoda</taxon>
        <taxon>Cyclophyllidea</taxon>
        <taxon>Taeniidae</taxon>
        <taxon>Echinococcus</taxon>
    </lineage>
</organism>
<dbReference type="EMBL" id="LN902846">
    <property type="protein sequence ID" value="CDS41588.1"/>
    <property type="molecule type" value="Genomic_DNA"/>
</dbReference>
<dbReference type="AlphaFoldDB" id="A0A068YE52"/>
<dbReference type="SMART" id="SM00335">
    <property type="entry name" value="ANX"/>
    <property type="match status" value="4"/>
</dbReference>
<evidence type="ECO:0000256" key="2">
    <source>
        <dbReference type="ARBA" id="ARBA00004550"/>
    </source>
</evidence>
<name>A0A068YE52_ECHMU</name>
<dbReference type="PANTHER" id="PTHR10502">
    <property type="entry name" value="ANNEXIN"/>
    <property type="match status" value="1"/>
</dbReference>
<dbReference type="GO" id="GO:0005886">
    <property type="term" value="C:plasma membrane"/>
    <property type="evidence" value="ECO:0007669"/>
    <property type="project" value="TreeGrafter"/>
</dbReference>
<evidence type="ECO:0000313" key="15">
    <source>
        <dbReference type="EMBL" id="CDS41588.1"/>
    </source>
</evidence>
<accession>A0A068YE52</accession>
<gene>
    <name evidence="15" type="ORF">EmuJ_000925300</name>
</gene>
<dbReference type="Proteomes" id="UP000017246">
    <property type="component" value="Unassembled WGS sequence"/>
</dbReference>
<dbReference type="Pfam" id="PF00191">
    <property type="entry name" value="Annexin"/>
    <property type="match status" value="4"/>
</dbReference>
<keyword evidence="9 14" id="KW-0041">Annexin</keyword>
<evidence type="ECO:0000256" key="12">
    <source>
        <dbReference type="ARBA" id="ARBA00060393"/>
    </source>
</evidence>
<keyword evidence="8 14" id="KW-0106">Calcium</keyword>
<comment type="similarity">
    <text evidence="3 14">Belongs to the annexin family.</text>
</comment>
<dbReference type="InterPro" id="IPR018502">
    <property type="entry name" value="Annexin_repeat"/>
</dbReference>
<dbReference type="PANTHER" id="PTHR10502:SF175">
    <property type="entry name" value="ANNEXIN A13"/>
    <property type="match status" value="1"/>
</dbReference>
<evidence type="ECO:0000256" key="8">
    <source>
        <dbReference type="ARBA" id="ARBA00022837"/>
    </source>
</evidence>
<evidence type="ECO:0000256" key="4">
    <source>
        <dbReference type="ARBA" id="ARBA00011738"/>
    </source>
</evidence>
<dbReference type="SUPFAM" id="SSF47874">
    <property type="entry name" value="Annexin"/>
    <property type="match status" value="1"/>
</dbReference>
<dbReference type="GO" id="GO:0005509">
    <property type="term" value="F:calcium ion binding"/>
    <property type="evidence" value="ECO:0007669"/>
    <property type="project" value="InterPro"/>
</dbReference>
<dbReference type="GO" id="GO:0005737">
    <property type="term" value="C:cytoplasm"/>
    <property type="evidence" value="ECO:0007669"/>
    <property type="project" value="TreeGrafter"/>
</dbReference>
<dbReference type="GO" id="GO:0043657">
    <property type="term" value="C:host cell"/>
    <property type="evidence" value="ECO:0007669"/>
    <property type="project" value="UniProtKB-SubCell"/>
</dbReference>
<dbReference type="InterPro" id="IPR037104">
    <property type="entry name" value="Annexin_sf"/>
</dbReference>
<dbReference type="FunFam" id="1.10.220.10:FF:000005">
    <property type="entry name" value="Annexin"/>
    <property type="match status" value="1"/>
</dbReference>
<evidence type="ECO:0000256" key="3">
    <source>
        <dbReference type="ARBA" id="ARBA00007831"/>
    </source>
</evidence>
<evidence type="ECO:0000313" key="16">
    <source>
        <dbReference type="Proteomes" id="UP000017246"/>
    </source>
</evidence>
<dbReference type="Gene3D" id="1.10.220.10">
    <property type="entry name" value="Annexin"/>
    <property type="match status" value="4"/>
</dbReference>
<evidence type="ECO:0000256" key="6">
    <source>
        <dbReference type="ARBA" id="ARBA00022723"/>
    </source>
</evidence>
<dbReference type="InterPro" id="IPR018252">
    <property type="entry name" value="Annexin_repeat_CS"/>
</dbReference>
<dbReference type="PROSITE" id="PS00223">
    <property type="entry name" value="ANNEXIN_1"/>
    <property type="match status" value="1"/>
</dbReference>
<sequence length="363" mass="39784">MDAYLSPATFTAPCAIMLYCRSLIHLYTPDGEKYKPTIAPTPGFSPTADAEHLKRAMRGIGTNEAEIIEILGGRTSAERMAIREAYTSISSKTLHDALKSELSGHFRELVLLLIQSPWQVMAEALYKAMKGAGTKERVLNEIIAGCSKEDIPHLKEAFEEVSGGETLEDAIKGDTSGDYCAALLLALSGQCDEPQAMQLKCLTPCTLNQVVNPGLAESDAKELYACGEGRPGTAESRFMRPIINRSFLQMRVTDEAYTRAYGHPLIDAIKKETSGDFEHFLVTRVRYAIDRAALFAELLHFAISGPGTRDSTLQRILALRADTDLGTIKEKYEELYGETLEAAVKGDTSGDYRALCLKLLGCK</sequence>
<dbReference type="FunFam" id="1.10.220.10:FF:000001">
    <property type="entry name" value="Annexin"/>
    <property type="match status" value="1"/>
</dbReference>
<dbReference type="GO" id="GO:0005544">
    <property type="term" value="F:calcium-dependent phospholipid binding"/>
    <property type="evidence" value="ECO:0007669"/>
    <property type="project" value="UniProtKB-KW"/>
</dbReference>
<evidence type="ECO:0000256" key="10">
    <source>
        <dbReference type="ARBA" id="ARBA00023302"/>
    </source>
</evidence>
<evidence type="ECO:0000256" key="1">
    <source>
        <dbReference type="ARBA" id="ARBA00004340"/>
    </source>
</evidence>
<dbReference type="GO" id="GO:0005634">
    <property type="term" value="C:nucleus"/>
    <property type="evidence" value="ECO:0007669"/>
    <property type="project" value="TreeGrafter"/>
</dbReference>
<comment type="function">
    <text evidence="11">Involved in reproduction of the worm. Involved in host-parasite interaction. Delivered into the host cell by means of parasite exosomes. Binds to acidic phospholipid membranes in a calcium-dependent manner in vitro. Causes aggregation of liposomes in the presence of calcium, but not in its absence. Likely to promote membrane fusion. May provide structural integrity within the tegument.</text>
</comment>
<evidence type="ECO:0000256" key="13">
    <source>
        <dbReference type="ARBA" id="ARBA00077076"/>
    </source>
</evidence>
<evidence type="ECO:0000256" key="5">
    <source>
        <dbReference type="ARBA" id="ARBA00022525"/>
    </source>
</evidence>
<keyword evidence="10 14" id="KW-0111">Calcium/phospholipid-binding</keyword>
<evidence type="ECO:0000256" key="11">
    <source>
        <dbReference type="ARBA" id="ARBA00059330"/>
    </source>
</evidence>